<dbReference type="Proteomes" id="UP000194127">
    <property type="component" value="Unassembled WGS sequence"/>
</dbReference>
<feature type="signal peptide" evidence="3">
    <location>
        <begin position="1"/>
        <end position="16"/>
    </location>
</feature>
<keyword evidence="3" id="KW-0732">Signal</keyword>
<dbReference type="AlphaFoldDB" id="A0A1X6MKE4"/>
<dbReference type="OrthoDB" id="10296014at2759"/>
<evidence type="ECO:0000256" key="1">
    <source>
        <dbReference type="SAM" id="MobiDB-lite"/>
    </source>
</evidence>
<feature type="compositionally biased region" description="Acidic residues" evidence="1">
    <location>
        <begin position="189"/>
        <end position="207"/>
    </location>
</feature>
<keyword evidence="2" id="KW-1133">Transmembrane helix</keyword>
<feature type="compositionally biased region" description="Basic and acidic residues" evidence="1">
    <location>
        <begin position="140"/>
        <end position="160"/>
    </location>
</feature>
<accession>A0A1X6MKE4</accession>
<dbReference type="GeneID" id="36332367"/>
<feature type="transmembrane region" description="Helical" evidence="2">
    <location>
        <begin position="368"/>
        <end position="391"/>
    </location>
</feature>
<dbReference type="EMBL" id="KZ110612">
    <property type="protein sequence ID" value="OSX56716.1"/>
    <property type="molecule type" value="Genomic_DNA"/>
</dbReference>
<reference evidence="5 6" key="1">
    <citation type="submission" date="2017-04" db="EMBL/GenBank/DDBJ databases">
        <title>Genome Sequence of the Model Brown-Rot Fungus Postia placenta SB12.</title>
        <authorList>
            <consortium name="DOE Joint Genome Institute"/>
            <person name="Gaskell J."/>
            <person name="Kersten P."/>
            <person name="Larrondo L.F."/>
            <person name="Canessa P."/>
            <person name="Martinez D."/>
            <person name="Hibbett D."/>
            <person name="Schmoll M."/>
            <person name="Kubicek C.P."/>
            <person name="Martinez A.T."/>
            <person name="Yadav J."/>
            <person name="Master E."/>
            <person name="Magnuson J.K."/>
            <person name="James T."/>
            <person name="Yaver D."/>
            <person name="Berka R."/>
            <person name="Labutti K."/>
            <person name="Lipzen A."/>
            <person name="Aerts A."/>
            <person name="Barry K."/>
            <person name="Henrissat B."/>
            <person name="Blanchette R."/>
            <person name="Grigoriev I."/>
            <person name="Cullen D."/>
        </authorList>
    </citation>
    <scope>NUCLEOTIDE SEQUENCE [LARGE SCALE GENOMIC DNA]</scope>
    <source>
        <strain evidence="5 6">MAD-698-R-SB12</strain>
    </source>
</reference>
<evidence type="ECO:0000256" key="3">
    <source>
        <dbReference type="SAM" id="SignalP"/>
    </source>
</evidence>
<keyword evidence="2" id="KW-0812">Transmembrane</keyword>
<feature type="compositionally biased region" description="Polar residues" evidence="1">
    <location>
        <begin position="164"/>
        <end position="174"/>
    </location>
</feature>
<evidence type="ECO:0000313" key="5">
    <source>
        <dbReference type="EMBL" id="OSX56716.1"/>
    </source>
</evidence>
<dbReference type="InterPro" id="IPR045338">
    <property type="entry name" value="DUF6535"/>
</dbReference>
<organism evidence="5 6">
    <name type="scientific">Postia placenta MAD-698-R-SB12</name>
    <dbReference type="NCBI Taxonomy" id="670580"/>
    <lineage>
        <taxon>Eukaryota</taxon>
        <taxon>Fungi</taxon>
        <taxon>Dikarya</taxon>
        <taxon>Basidiomycota</taxon>
        <taxon>Agaricomycotina</taxon>
        <taxon>Agaricomycetes</taxon>
        <taxon>Polyporales</taxon>
        <taxon>Adustoporiaceae</taxon>
        <taxon>Rhodonia</taxon>
    </lineage>
</organism>
<dbReference type="Pfam" id="PF20153">
    <property type="entry name" value="DUF6535"/>
    <property type="match status" value="1"/>
</dbReference>
<sequence>LIFLPRMVFLLQRVFLYHTVLESSCITYCTMHDASGITSECRIPFHVHLYQDNEYRVLLLVSTMKSRRSGRRGNQGQFKFSLNRVRNLSGNHDGGGDSSDVPLQTITIAQQSSEPHVATMPSATSMAGGLDVARPSTSRAVEESSVKDIDWQTIETKSEGSDASVGQSNESISEGSGGDAAPESISTADEAEGEDDTNSGETIEDSEDLPRDPWAKCAKAVWEYEASVVAQWKEDINNLLIFSGLSSAVLTGFIVPLYVMLAATQALISMSAHLSIVAADSGHTTIANWLLSLSADTTSSSGPSATIVAVCVLWFIALLLSIGAASLAISIIQWLHHHTTTTSKTPRQSVRVWYFRRTGLSSWGVEQAITILPLLLQLSLLMFLVGLAALLWTLSTPVAAVTLVLVVLLLLPTIATPILPSLFPHCPYKSSQACRWFEESRWNSIPKPRGGPSEYVVRMVWNLWSSAGKWKIFRDLPPLGGWIALDSFCMQTLKEPRQARLKMLVEADARVMDEGFLATVVEPCLKEAKVSEALPAFYDILAQRAHDRDHDENQPLRWYHEEQDGRSIVILGRVAADMFDRIPDNMDNALDHCIHILQILGSLLFATPAAEEEVRDKLAFMWSDGKLTSDPCLHDHLGWLVAFGEVYVDDLSTVLDRLSTAHTNLSTQRYLQFSASALKRAADVLPDIRDSTHRVLKDIAAYFGSAEGSTMAQDITSGDDWYWFLQLLHGYHALLEADATLLSKDLNAALTTCITKCPNNDEYKDDIQRCMQTIQNMISIQPTDGTVPAVQPAGLDATTEPTQDISATTFS</sequence>
<feature type="chain" id="PRO_5012936821" description="DUF6535 domain-containing protein" evidence="3">
    <location>
        <begin position="17"/>
        <end position="811"/>
    </location>
</feature>
<keyword evidence="6" id="KW-1185">Reference proteome</keyword>
<dbReference type="RefSeq" id="XP_024333510.1">
    <property type="nucleotide sequence ID" value="XM_024487418.1"/>
</dbReference>
<feature type="compositionally biased region" description="Polar residues" evidence="1">
    <location>
        <begin position="799"/>
        <end position="811"/>
    </location>
</feature>
<keyword evidence="2" id="KW-0472">Membrane</keyword>
<gene>
    <name evidence="5" type="ORF">POSPLADRAFT_1159326</name>
</gene>
<feature type="transmembrane region" description="Helical" evidence="2">
    <location>
        <begin position="239"/>
        <end position="261"/>
    </location>
</feature>
<name>A0A1X6MKE4_9APHY</name>
<protein>
    <recommendedName>
        <fullName evidence="4">DUF6535 domain-containing protein</fullName>
    </recommendedName>
</protein>
<feature type="domain" description="DUF6535" evidence="4">
    <location>
        <begin position="214"/>
        <end position="393"/>
    </location>
</feature>
<evidence type="ECO:0000259" key="4">
    <source>
        <dbReference type="Pfam" id="PF20153"/>
    </source>
</evidence>
<feature type="transmembrane region" description="Helical" evidence="2">
    <location>
        <begin position="307"/>
        <end position="335"/>
    </location>
</feature>
<feature type="transmembrane region" description="Helical" evidence="2">
    <location>
        <begin position="398"/>
        <end position="419"/>
    </location>
</feature>
<evidence type="ECO:0000313" key="6">
    <source>
        <dbReference type="Proteomes" id="UP000194127"/>
    </source>
</evidence>
<evidence type="ECO:0000256" key="2">
    <source>
        <dbReference type="SAM" id="Phobius"/>
    </source>
</evidence>
<proteinExistence type="predicted"/>
<feature type="non-terminal residue" evidence="5">
    <location>
        <position position="1"/>
    </location>
</feature>
<feature type="region of interest" description="Disordered" evidence="1">
    <location>
        <begin position="789"/>
        <end position="811"/>
    </location>
</feature>
<feature type="region of interest" description="Disordered" evidence="1">
    <location>
        <begin position="111"/>
        <end position="210"/>
    </location>
</feature>